<keyword evidence="2" id="KW-1133">Transmembrane helix</keyword>
<dbReference type="SUPFAM" id="SSF52821">
    <property type="entry name" value="Rhodanese/Cell cycle control phosphatase"/>
    <property type="match status" value="1"/>
</dbReference>
<keyword evidence="2" id="KW-0812">Transmembrane</keyword>
<evidence type="ECO:0000256" key="1">
    <source>
        <dbReference type="SAM" id="MobiDB-lite"/>
    </source>
</evidence>
<dbReference type="Gene3D" id="3.40.250.10">
    <property type="entry name" value="Rhodanese-like domain"/>
    <property type="match status" value="1"/>
</dbReference>
<dbReference type="PROSITE" id="PS50206">
    <property type="entry name" value="RHODANESE_3"/>
    <property type="match status" value="1"/>
</dbReference>
<name>A0AAW1TGR4_9CHLO</name>
<evidence type="ECO:0000313" key="5">
    <source>
        <dbReference type="Proteomes" id="UP001485043"/>
    </source>
</evidence>
<dbReference type="InterPro" id="IPR036873">
    <property type="entry name" value="Rhodanese-like_dom_sf"/>
</dbReference>
<dbReference type="Proteomes" id="UP001485043">
    <property type="component" value="Unassembled WGS sequence"/>
</dbReference>
<evidence type="ECO:0000259" key="3">
    <source>
        <dbReference type="PROSITE" id="PS50206"/>
    </source>
</evidence>
<dbReference type="GO" id="GO:0005739">
    <property type="term" value="C:mitochondrion"/>
    <property type="evidence" value="ECO:0007669"/>
    <property type="project" value="TreeGrafter"/>
</dbReference>
<dbReference type="InterPro" id="IPR001763">
    <property type="entry name" value="Rhodanese-like_dom"/>
</dbReference>
<organism evidence="4 5">
    <name type="scientific">Apatococcus fuscideae</name>
    <dbReference type="NCBI Taxonomy" id="2026836"/>
    <lineage>
        <taxon>Eukaryota</taxon>
        <taxon>Viridiplantae</taxon>
        <taxon>Chlorophyta</taxon>
        <taxon>core chlorophytes</taxon>
        <taxon>Trebouxiophyceae</taxon>
        <taxon>Chlorellales</taxon>
        <taxon>Chlorellaceae</taxon>
        <taxon>Apatococcus</taxon>
    </lineage>
</organism>
<sequence>MPSVANVGGSITSAVALTLLAWAVRFIRSAHNKRVGAARRPPEVAQTNTTHSRFYTCLSPASIQLLVETNPFPHCIFDVCPDRPAAPEKLPPCLSAAVRLPAKQVQAVLGGGMTAWMSHSSASQHPMPSPHHFIVFISGNEAEMEEAANAAAACAFEHVAVLQGSLSHFDEAVNAQGHLRYIHRDALAILLQRQNTSGSTFRLLDVRRSDERMLFGSIEGSCHLPAHQLPAALQWPPSSFEAAYHFPKPTLQDLIILQSRTHKRAAWAAQAAIDAGYKHCIVYRQGTYGWRLHPSVKAYKSYELGHAPPEPDVQDPDSINHSTAQAELLQLYSHPQPHGEPSSDVADDLRA</sequence>
<proteinExistence type="predicted"/>
<gene>
    <name evidence="4" type="ORF">WJX84_012133</name>
</gene>
<dbReference type="PANTHER" id="PTHR44086">
    <property type="entry name" value="THIOSULFATE SULFURTRANSFERASE RDL2, MITOCHONDRIAL-RELATED"/>
    <property type="match status" value="1"/>
</dbReference>
<feature type="transmembrane region" description="Helical" evidence="2">
    <location>
        <begin position="6"/>
        <end position="24"/>
    </location>
</feature>
<comment type="caution">
    <text evidence="4">The sequence shown here is derived from an EMBL/GenBank/DDBJ whole genome shotgun (WGS) entry which is preliminary data.</text>
</comment>
<dbReference type="Pfam" id="PF00581">
    <property type="entry name" value="Rhodanese"/>
    <property type="match status" value="1"/>
</dbReference>
<dbReference type="EMBL" id="JALJOV010000042">
    <property type="protein sequence ID" value="KAK9868177.1"/>
    <property type="molecule type" value="Genomic_DNA"/>
</dbReference>
<evidence type="ECO:0000313" key="4">
    <source>
        <dbReference type="EMBL" id="KAK9868177.1"/>
    </source>
</evidence>
<dbReference type="PANTHER" id="PTHR44086:SF10">
    <property type="entry name" value="THIOSULFATE SULFURTRANSFERASE_RHODANESE-LIKE DOMAIN-CONTAINING PROTEIN 3"/>
    <property type="match status" value="1"/>
</dbReference>
<dbReference type="AlphaFoldDB" id="A0AAW1TGR4"/>
<reference evidence="4 5" key="1">
    <citation type="journal article" date="2024" name="Nat. Commun.">
        <title>Phylogenomics reveals the evolutionary origins of lichenization in chlorophyte algae.</title>
        <authorList>
            <person name="Puginier C."/>
            <person name="Libourel C."/>
            <person name="Otte J."/>
            <person name="Skaloud P."/>
            <person name="Haon M."/>
            <person name="Grisel S."/>
            <person name="Petersen M."/>
            <person name="Berrin J.G."/>
            <person name="Delaux P.M."/>
            <person name="Dal Grande F."/>
            <person name="Keller J."/>
        </authorList>
    </citation>
    <scope>NUCLEOTIDE SEQUENCE [LARGE SCALE GENOMIC DNA]</scope>
    <source>
        <strain evidence="4 5">SAG 2523</strain>
    </source>
</reference>
<feature type="domain" description="Rhodanese" evidence="3">
    <location>
        <begin position="197"/>
        <end position="299"/>
    </location>
</feature>
<dbReference type="GO" id="GO:0004792">
    <property type="term" value="F:thiosulfate-cyanide sulfurtransferase activity"/>
    <property type="evidence" value="ECO:0007669"/>
    <property type="project" value="TreeGrafter"/>
</dbReference>
<keyword evidence="2" id="KW-0472">Membrane</keyword>
<feature type="region of interest" description="Disordered" evidence="1">
    <location>
        <begin position="303"/>
        <end position="351"/>
    </location>
</feature>
<protein>
    <recommendedName>
        <fullName evidence="3">Rhodanese domain-containing protein</fullName>
    </recommendedName>
</protein>
<evidence type="ECO:0000256" key="2">
    <source>
        <dbReference type="SAM" id="Phobius"/>
    </source>
</evidence>
<keyword evidence="5" id="KW-1185">Reference proteome</keyword>
<accession>A0AAW1TGR4</accession>